<dbReference type="PANTHER" id="PTHR12733:SF3">
    <property type="entry name" value="ATP SYNTHASE F(0) COMPLEX SUBUNIT B1, MITOCHONDRIAL"/>
    <property type="match status" value="1"/>
</dbReference>
<keyword evidence="8 13" id="KW-0406">Ion transport</keyword>
<evidence type="ECO:0000256" key="13">
    <source>
        <dbReference type="RuleBase" id="RU368017"/>
    </source>
</evidence>
<dbReference type="GO" id="GO:0005743">
    <property type="term" value="C:mitochondrial inner membrane"/>
    <property type="evidence" value="ECO:0007669"/>
    <property type="project" value="UniProtKB-SubCell"/>
</dbReference>
<keyword evidence="5 13" id="KW-0999">Mitochondrion inner membrane</keyword>
<dbReference type="GeneTree" id="ENSGT00390000001958"/>
<evidence type="ECO:0000313" key="15">
    <source>
        <dbReference type="Proteomes" id="UP000261420"/>
    </source>
</evidence>
<keyword evidence="9 13" id="KW-0496">Mitochondrion</keyword>
<keyword evidence="10 13" id="KW-0472">Membrane</keyword>
<keyword evidence="4 13" id="KW-0375">Hydrogen ion transport</keyword>
<comment type="subunit">
    <text evidence="13">F-type ATPases have 2 components, CF(1) - the catalytic core - and CF(0) - the membrane proton channel. CF(1) and CF(0) have multiple subunits.</text>
</comment>
<comment type="subunit">
    <text evidence="12">Component of the ATP synthase complex composed at least of ATP5F1A/subunit alpha, ATP5F1B/subunit beta, ATP5MC1/subunit c (homooctomer), MT-ATP6/subunit a, MT-ATP8/subunit 8, ATP5ME/subunit e, ATP5MF/subunit f, ATP5MG/subunit g, ATP5MK/subunit k, ATP5MJ/subunit j, ATP5F1C/subunit gamma, ATP5F1D/subunit delta, ATP5F1E/subunit epsilon, ATP5PF/subunit F6, ATP5PB/subunit b, ATP5PD/subunit d, ATP5PO/subunit OSCP. ATP synthase complex consists of a soluble F(1) head domain (subunits alpha(3) and beta(3)) - the catalytic core - and a membrane F(0) domain - the membrane proton channel (subunits c, a, 8, e, f, g, k and j). These two domains are linked by a central stalk (subunits gamma, delta, and epsilon) rotating inside the F1 region and a stationary peripheral stalk (subunits F6, b, d, and OSCP).</text>
</comment>
<keyword evidence="6" id="KW-0809">Transit peptide</keyword>
<proteinExistence type="inferred from homology"/>
<evidence type="ECO:0000256" key="12">
    <source>
        <dbReference type="ARBA" id="ARBA00064647"/>
    </source>
</evidence>
<dbReference type="InterPro" id="IPR013837">
    <property type="entry name" value="ATP_synth_F0_suB"/>
</dbReference>
<sequence>MIPPLLIRIYRCGHPLLASFKTGTLLYSRDVSGGFRVCPPSLRFFAEGHREAETRLPGGATTRHFQPTNMLSRLVFVSASSLKGSGPLGAGLVQASRSLQTSSQSLAPVPPLPEKGGKVRHGIIPEELFQLLYPKTGVTGPYMLGTGLLLYMLSKEIYVVNHETFAAASIGAVIIYGVKKFGPSVAAFADKLNEDKVAKAQEVKDLAMSSLAQAIEDEKKEQWRTDGRSMLFDAKRNNVAMLLETNYRERLHMVTNEVKRRLDYQIGLQNLHRQMEQEHMVNWVEKSVVGSITPQQEKESIAKCITDLKALAKTTQAKATA</sequence>
<comment type="similarity">
    <text evidence="1 13">Belongs to the eukaryotic ATPase B chain family.</text>
</comment>
<evidence type="ECO:0000256" key="1">
    <source>
        <dbReference type="ARBA" id="ARBA00007479"/>
    </source>
</evidence>
<comment type="subcellular location">
    <subcellularLocation>
        <location evidence="13">Mitochondrion</location>
    </subcellularLocation>
    <subcellularLocation>
        <location evidence="13">Mitochondrion inner membrane</location>
    </subcellularLocation>
</comment>
<keyword evidence="3 13" id="KW-0138">CF(0)</keyword>
<evidence type="ECO:0000256" key="9">
    <source>
        <dbReference type="ARBA" id="ARBA00023128"/>
    </source>
</evidence>
<evidence type="ECO:0000256" key="10">
    <source>
        <dbReference type="ARBA" id="ARBA00023136"/>
    </source>
</evidence>
<dbReference type="FunFam" id="1.20.5.2210:FF:000001">
    <property type="entry name" value="ATP synthase F(0) complex subunit B1, mitochondrial"/>
    <property type="match status" value="1"/>
</dbReference>
<dbReference type="GO" id="GO:0045259">
    <property type="term" value="C:proton-transporting ATP synthase complex"/>
    <property type="evidence" value="ECO:0007669"/>
    <property type="project" value="UniProtKB-KW"/>
</dbReference>
<dbReference type="OMA" id="HMINWVD"/>
<protein>
    <recommendedName>
        <fullName evidence="13">ATP synthase subunit b</fullName>
    </recommendedName>
</protein>
<organism evidence="14 15">
    <name type="scientific">Seriola dumerili</name>
    <name type="common">Greater amberjack</name>
    <name type="synonym">Caranx dumerili</name>
    <dbReference type="NCBI Taxonomy" id="41447"/>
    <lineage>
        <taxon>Eukaryota</taxon>
        <taxon>Metazoa</taxon>
        <taxon>Chordata</taxon>
        <taxon>Craniata</taxon>
        <taxon>Vertebrata</taxon>
        <taxon>Euteleostomi</taxon>
        <taxon>Actinopterygii</taxon>
        <taxon>Neopterygii</taxon>
        <taxon>Teleostei</taxon>
        <taxon>Neoteleostei</taxon>
        <taxon>Acanthomorphata</taxon>
        <taxon>Carangaria</taxon>
        <taxon>Carangiformes</taxon>
        <taxon>Carangidae</taxon>
        <taxon>Seriola</taxon>
    </lineage>
</organism>
<comment type="function">
    <text evidence="11 13">Subunit b, of the mitochondrial membrane ATP synthase complex (F(1)F(0) ATP synthase or Complex V) that produces ATP from ADP in the presence of a proton gradient across the membrane which is generated by electron transport complexes of the respiratory chain. ATP synthase complex consist of a soluble F(1) head domain - the catalytic core - and a membrane F(1) domain - the membrane proton channel. These two domains are linked by a central stalk rotating inside the F(1) region and a stationary peripheral stalk. During catalysis, ATP synthesis in the catalytic domain of F(1) is coupled via a rotary mechanism of the central stalk subunits to proton translocation. In vivo, can only synthesize ATP although its ATP hydrolase activity can be activated artificially in vitro. Part of the complex F(0) domain. Part of the complex F(0) domain and the peripheric stalk, which acts as a stator to hold the catalytic alpha(3)beta(3) subcomplex and subunit a/ATP6 static relative to the rotary elements.</text>
</comment>
<keyword evidence="7" id="KW-0007">Acetylation</keyword>
<evidence type="ECO:0000256" key="2">
    <source>
        <dbReference type="ARBA" id="ARBA00022448"/>
    </source>
</evidence>
<evidence type="ECO:0000256" key="3">
    <source>
        <dbReference type="ARBA" id="ARBA00022547"/>
    </source>
</evidence>
<dbReference type="GO" id="GO:0046933">
    <property type="term" value="F:proton-transporting ATP synthase activity, rotational mechanism"/>
    <property type="evidence" value="ECO:0007669"/>
    <property type="project" value="TreeGrafter"/>
</dbReference>
<reference evidence="14" key="2">
    <citation type="submission" date="2025-09" db="UniProtKB">
        <authorList>
            <consortium name="Ensembl"/>
        </authorList>
    </citation>
    <scope>IDENTIFICATION</scope>
</reference>
<dbReference type="Ensembl" id="ENSSDUT00000011625.1">
    <property type="protein sequence ID" value="ENSSDUP00000011411.1"/>
    <property type="gene ID" value="ENSSDUG00000008317.1"/>
</dbReference>
<evidence type="ECO:0000256" key="6">
    <source>
        <dbReference type="ARBA" id="ARBA00022946"/>
    </source>
</evidence>
<dbReference type="InterPro" id="IPR008688">
    <property type="entry name" value="ATP_synth_Bsub_B/MI25"/>
</dbReference>
<dbReference type="SUPFAM" id="SSF161060">
    <property type="entry name" value="ATP synthase B chain-like"/>
    <property type="match status" value="1"/>
</dbReference>
<dbReference type="STRING" id="41447.ENSSDUP00000011411"/>
<evidence type="ECO:0000256" key="11">
    <source>
        <dbReference type="ARBA" id="ARBA00055529"/>
    </source>
</evidence>
<accession>A0A3B4TYM7</accession>
<dbReference type="PANTHER" id="PTHR12733">
    <property type="entry name" value="MITOCHONDRIAL ATP SYNTHASE B CHAIN"/>
    <property type="match status" value="1"/>
</dbReference>
<dbReference type="AlphaFoldDB" id="A0A3B4TYM7"/>
<evidence type="ECO:0000256" key="8">
    <source>
        <dbReference type="ARBA" id="ARBA00023065"/>
    </source>
</evidence>
<dbReference type="Proteomes" id="UP000261420">
    <property type="component" value="Unplaced"/>
</dbReference>
<reference evidence="14" key="1">
    <citation type="submission" date="2025-08" db="UniProtKB">
        <authorList>
            <consortium name="Ensembl"/>
        </authorList>
    </citation>
    <scope>IDENTIFICATION</scope>
</reference>
<evidence type="ECO:0000256" key="5">
    <source>
        <dbReference type="ARBA" id="ARBA00022792"/>
    </source>
</evidence>
<dbReference type="Gene3D" id="1.20.5.2210">
    <property type="match status" value="1"/>
</dbReference>
<name>A0A3B4TYM7_SERDU</name>
<dbReference type="Pfam" id="PF05405">
    <property type="entry name" value="Mt_ATP-synt_B"/>
    <property type="match status" value="1"/>
</dbReference>
<evidence type="ECO:0000256" key="7">
    <source>
        <dbReference type="ARBA" id="ARBA00022990"/>
    </source>
</evidence>
<evidence type="ECO:0000313" key="14">
    <source>
        <dbReference type="Ensembl" id="ENSSDUP00000011411.1"/>
    </source>
</evidence>
<keyword evidence="2 13" id="KW-0813">Transport</keyword>
<evidence type="ECO:0000256" key="4">
    <source>
        <dbReference type="ARBA" id="ARBA00022781"/>
    </source>
</evidence>
<keyword evidence="15" id="KW-1185">Reference proteome</keyword>